<feature type="transmembrane region" description="Helical" evidence="1">
    <location>
        <begin position="12"/>
        <end position="30"/>
    </location>
</feature>
<keyword evidence="1" id="KW-0472">Membrane</keyword>
<organism evidence="2 3">
    <name type="scientific">Daejeonella rubra</name>
    <dbReference type="NCBI Taxonomy" id="990371"/>
    <lineage>
        <taxon>Bacteria</taxon>
        <taxon>Pseudomonadati</taxon>
        <taxon>Bacteroidota</taxon>
        <taxon>Sphingobacteriia</taxon>
        <taxon>Sphingobacteriales</taxon>
        <taxon>Sphingobacteriaceae</taxon>
        <taxon>Daejeonella</taxon>
    </lineage>
</organism>
<evidence type="ECO:0000313" key="2">
    <source>
        <dbReference type="EMBL" id="SDN08288.1"/>
    </source>
</evidence>
<keyword evidence="1" id="KW-0812">Transmembrane</keyword>
<dbReference type="RefSeq" id="WP_090706977.1">
    <property type="nucleotide sequence ID" value="NZ_FNHH01000039.1"/>
</dbReference>
<evidence type="ECO:0000256" key="1">
    <source>
        <dbReference type="SAM" id="Phobius"/>
    </source>
</evidence>
<accession>A0A1G9YGD9</accession>
<evidence type="ECO:0000313" key="3">
    <source>
        <dbReference type="Proteomes" id="UP000199226"/>
    </source>
</evidence>
<gene>
    <name evidence="2" type="ORF">SAMN05421813_13911</name>
</gene>
<protein>
    <submittedName>
        <fullName evidence="2">Uncharacterized protein</fullName>
    </submittedName>
</protein>
<dbReference type="OrthoDB" id="983083at2"/>
<sequence>MTENSTAFQNSVNNKRVLVISIFVALYWIIGNTVDVYYYAFTGAVFELLWLPMLALIVFLPVISIVLLVKDRFNLRSMALYSVLVLSPVILLMFLN</sequence>
<reference evidence="3" key="1">
    <citation type="submission" date="2016-10" db="EMBL/GenBank/DDBJ databases">
        <authorList>
            <person name="Varghese N."/>
            <person name="Submissions S."/>
        </authorList>
    </citation>
    <scope>NUCLEOTIDE SEQUENCE [LARGE SCALE GENOMIC DNA]</scope>
    <source>
        <strain evidence="3">DSM 24536</strain>
    </source>
</reference>
<proteinExistence type="predicted"/>
<name>A0A1G9YGD9_9SPHI</name>
<dbReference type="AlphaFoldDB" id="A0A1G9YGD9"/>
<keyword evidence="1" id="KW-1133">Transmembrane helix</keyword>
<dbReference type="Proteomes" id="UP000199226">
    <property type="component" value="Unassembled WGS sequence"/>
</dbReference>
<dbReference type="EMBL" id="FNHH01000039">
    <property type="protein sequence ID" value="SDN08288.1"/>
    <property type="molecule type" value="Genomic_DNA"/>
</dbReference>
<dbReference type="STRING" id="990371.SAMN05421813_13911"/>
<feature type="transmembrane region" description="Helical" evidence="1">
    <location>
        <begin position="78"/>
        <end position="95"/>
    </location>
</feature>
<feature type="transmembrane region" description="Helical" evidence="1">
    <location>
        <begin position="36"/>
        <end position="69"/>
    </location>
</feature>
<keyword evidence="3" id="KW-1185">Reference proteome</keyword>